<accession>A0A2T0YK98</accession>
<dbReference type="PANTHER" id="PTHR36440:SF1">
    <property type="entry name" value="PUTATIVE (AFU_ORTHOLOGUE AFUA_8G07350)-RELATED"/>
    <property type="match status" value="1"/>
</dbReference>
<dbReference type="InterPro" id="IPR011051">
    <property type="entry name" value="RmlC_Cupin_sf"/>
</dbReference>
<evidence type="ECO:0000313" key="2">
    <source>
        <dbReference type="EMBL" id="PRZ15622.1"/>
    </source>
</evidence>
<dbReference type="SUPFAM" id="SSF51182">
    <property type="entry name" value="RmlC-like cupins"/>
    <property type="match status" value="1"/>
</dbReference>
<dbReference type="Gene3D" id="2.60.120.10">
    <property type="entry name" value="Jelly Rolls"/>
    <property type="match status" value="1"/>
</dbReference>
<feature type="domain" description="Cupin type-2" evidence="1">
    <location>
        <begin position="42"/>
        <end position="100"/>
    </location>
</feature>
<name>A0A2T0YK98_9MICC</name>
<dbReference type="AlphaFoldDB" id="A0A2T0YK98"/>
<dbReference type="Pfam" id="PF07883">
    <property type="entry name" value="Cupin_2"/>
    <property type="match status" value="1"/>
</dbReference>
<comment type="caution">
    <text evidence="2">The sequence shown here is derived from an EMBL/GenBank/DDBJ whole genome shotgun (WGS) entry which is preliminary data.</text>
</comment>
<dbReference type="EMBL" id="PVTY01000008">
    <property type="protein sequence ID" value="PRZ15622.1"/>
    <property type="molecule type" value="Genomic_DNA"/>
</dbReference>
<organism evidence="2 3">
    <name type="scientific">Nesterenkonia sandarakina</name>
    <dbReference type="NCBI Taxonomy" id="272918"/>
    <lineage>
        <taxon>Bacteria</taxon>
        <taxon>Bacillati</taxon>
        <taxon>Actinomycetota</taxon>
        <taxon>Actinomycetes</taxon>
        <taxon>Micrococcales</taxon>
        <taxon>Micrococcaceae</taxon>
        <taxon>Nesterenkonia</taxon>
    </lineage>
</organism>
<dbReference type="InterPro" id="IPR053146">
    <property type="entry name" value="QDO-like"/>
</dbReference>
<dbReference type="InterPro" id="IPR013096">
    <property type="entry name" value="Cupin_2"/>
</dbReference>
<proteinExistence type="predicted"/>
<dbReference type="InterPro" id="IPR014710">
    <property type="entry name" value="RmlC-like_jellyroll"/>
</dbReference>
<evidence type="ECO:0000259" key="1">
    <source>
        <dbReference type="Pfam" id="PF07883"/>
    </source>
</evidence>
<dbReference type="Proteomes" id="UP000238217">
    <property type="component" value="Unassembled WGS sequence"/>
</dbReference>
<gene>
    <name evidence="2" type="ORF">BCL67_10882</name>
</gene>
<dbReference type="PANTHER" id="PTHR36440">
    <property type="entry name" value="PUTATIVE (AFU_ORTHOLOGUE AFUA_8G07350)-RELATED"/>
    <property type="match status" value="1"/>
</dbReference>
<keyword evidence="3" id="KW-1185">Reference proteome</keyword>
<dbReference type="RefSeq" id="WP_181255937.1">
    <property type="nucleotide sequence ID" value="NZ_PVTY01000008.1"/>
</dbReference>
<sequence>METTVQYTPAGDGVEIAAPDAVLTVKVSAETTHDQYEVFEVTAPRGPATPLHRTGWDKTYYALQGRMIVQVGDAGYDMGPGSSLAIPADAPHTFTVLTPSVTVLVISLTGAMGRFHTDLAATLPPGRALEDAAAELQAVLGRHPVSMEGQP</sequence>
<protein>
    <submittedName>
        <fullName evidence="2">Cupin domain-containing protein</fullName>
    </submittedName>
</protein>
<reference evidence="2 3" key="1">
    <citation type="submission" date="2018-03" db="EMBL/GenBank/DDBJ databases">
        <title>Comparative analysis of microorganisms from saline springs in Andes Mountain Range, Colombia.</title>
        <authorList>
            <person name="Rubin E."/>
        </authorList>
    </citation>
    <scope>NUCLEOTIDE SEQUENCE [LARGE SCALE GENOMIC DNA]</scope>
    <source>
        <strain evidence="2 3">CG 35</strain>
    </source>
</reference>
<evidence type="ECO:0000313" key="3">
    <source>
        <dbReference type="Proteomes" id="UP000238217"/>
    </source>
</evidence>